<dbReference type="eggNOG" id="COG4733">
    <property type="taxonomic scope" value="Bacteria"/>
</dbReference>
<reference evidence="3 4" key="1">
    <citation type="journal article" date="2012" name="J. Bacteriol.">
        <title>Genome Sequence of Nitratireductor indicus Type Strain C115.</title>
        <authorList>
            <person name="Lai Q."/>
            <person name="Li G."/>
            <person name="Yu Z."/>
            <person name="Shao Z."/>
        </authorList>
    </citation>
    <scope>NUCLEOTIDE SEQUENCE [LARGE SCALE GENOMIC DNA]</scope>
    <source>
        <strain evidence="3 4">C115</strain>
    </source>
</reference>
<dbReference type="Pfam" id="PF13550">
    <property type="entry name" value="Phage-tail_3"/>
    <property type="match status" value="1"/>
</dbReference>
<sequence length="742" mass="81292">MKLWKSFLCAGASYLAMTAHASADPISIGFFLFAGPLGGIFSFGALVLAAQVGLYAIGIGTSLLLSASLRGSQKIDPGQYKNVFEASPENSEVNAIGRCRIGGLKAFGNTRNIDRFRLVCHAKGPLMAIEEYLLGGREVVVDTDTGLVQSPPYVTQASSFVSFKTKVGDGSEMAWPDLMTNFPSLWTADHRVRGIAQTLCKYISPGIYSEKFGELYQTGEPEPAITGRWNKVFDPRAPGADAHDAATWIWSMNGPLCAARIMLDYPDLTVDSFDWSFIAEEADRADALVATLSGAEPRSQCSGVWLSEGKRGDTMDQVLESIGCEIVLSEAGLIRIRLIDDAPAGEITLTERHMVDFSWRSGPEAAERPNVCRVSYYSPERGYEMSEIDMSGIAWARVQAEIDRYGEKIYDIELPFCPSASQAQRIARRLFLLARGDTGVTVTNMAGLAAWGLTYADIVLPDLDETPVCKIASPRCDDERGQVEIPFIVWPSELIDSPWQPETMEAPAPEPLPNLQYESDIATPEILSAALVRYTSGIYEVRIRYTHPSGGSTAEANYRTYAAGLPDPWSSMTEWDDYGDRKAGGDGEPDIPARPASAWFARVDGLNIEGIRADFRIRWFNGDGDASYFSDVVTLDPAGLDNTPPAAPAYFGPSNNNYFGTKDVNVVRILREKRTRAVSGLPWSAWADDIWEDDVRPGVDYPDIIFKLGFIPAPGGTTTEQYRYVCVTSDGTKGAYWDPPPD</sequence>
<evidence type="ECO:0000256" key="1">
    <source>
        <dbReference type="SAM" id="SignalP"/>
    </source>
</evidence>
<organism evidence="3 4">
    <name type="scientific">Nitratireductor indicus C115</name>
    <dbReference type="NCBI Taxonomy" id="1231190"/>
    <lineage>
        <taxon>Bacteria</taxon>
        <taxon>Pseudomonadati</taxon>
        <taxon>Pseudomonadota</taxon>
        <taxon>Alphaproteobacteria</taxon>
        <taxon>Hyphomicrobiales</taxon>
        <taxon>Phyllobacteriaceae</taxon>
        <taxon>Nitratireductor</taxon>
    </lineage>
</organism>
<evidence type="ECO:0000313" key="4">
    <source>
        <dbReference type="Proteomes" id="UP000007374"/>
    </source>
</evidence>
<dbReference type="STRING" id="721133.SAMN05216176_11768"/>
<evidence type="ECO:0000313" key="3">
    <source>
        <dbReference type="EMBL" id="EKF39957.1"/>
    </source>
</evidence>
<keyword evidence="4" id="KW-1185">Reference proteome</keyword>
<feature type="chain" id="PRO_5003866284" evidence="1">
    <location>
        <begin position="22"/>
        <end position="742"/>
    </location>
</feature>
<dbReference type="EMBL" id="AMSI01000032">
    <property type="protein sequence ID" value="EKF39957.1"/>
    <property type="molecule type" value="Genomic_DNA"/>
</dbReference>
<comment type="caution">
    <text evidence="3">The sequence shown here is derived from an EMBL/GenBank/DDBJ whole genome shotgun (WGS) entry which is preliminary data.</text>
</comment>
<dbReference type="InterPro" id="IPR032876">
    <property type="entry name" value="J_dom"/>
</dbReference>
<name>K2PG02_9HYPH</name>
<feature type="domain" description="Tip attachment protein J" evidence="2">
    <location>
        <begin position="320"/>
        <end position="435"/>
    </location>
</feature>
<proteinExistence type="predicted"/>
<dbReference type="PATRIC" id="fig|1231190.3.peg.4807"/>
<dbReference type="Proteomes" id="UP000007374">
    <property type="component" value="Unassembled WGS sequence"/>
</dbReference>
<feature type="signal peptide" evidence="1">
    <location>
        <begin position="1"/>
        <end position="21"/>
    </location>
</feature>
<gene>
    <name evidence="3" type="ORF">NA8A_23332</name>
</gene>
<keyword evidence="1" id="KW-0732">Signal</keyword>
<accession>K2PG02</accession>
<dbReference type="AlphaFoldDB" id="K2PG02"/>
<protein>
    <submittedName>
        <fullName evidence="3">Could be an antifreeze protein</fullName>
    </submittedName>
</protein>
<evidence type="ECO:0000259" key="2">
    <source>
        <dbReference type="Pfam" id="PF13550"/>
    </source>
</evidence>